<accession>A0ABP1QZT6</accession>
<protein>
    <submittedName>
        <fullName evidence="2">Uncharacterized protein</fullName>
    </submittedName>
</protein>
<evidence type="ECO:0000256" key="1">
    <source>
        <dbReference type="SAM" id="MobiDB-lite"/>
    </source>
</evidence>
<feature type="compositionally biased region" description="Low complexity" evidence="1">
    <location>
        <begin position="35"/>
        <end position="55"/>
    </location>
</feature>
<organism evidence="2 3">
    <name type="scientific">Orchesella dallaii</name>
    <dbReference type="NCBI Taxonomy" id="48710"/>
    <lineage>
        <taxon>Eukaryota</taxon>
        <taxon>Metazoa</taxon>
        <taxon>Ecdysozoa</taxon>
        <taxon>Arthropoda</taxon>
        <taxon>Hexapoda</taxon>
        <taxon>Collembola</taxon>
        <taxon>Entomobryomorpha</taxon>
        <taxon>Entomobryoidea</taxon>
        <taxon>Orchesellidae</taxon>
        <taxon>Orchesellinae</taxon>
        <taxon>Orchesella</taxon>
    </lineage>
</organism>
<feature type="region of interest" description="Disordered" evidence="1">
    <location>
        <begin position="35"/>
        <end position="59"/>
    </location>
</feature>
<dbReference type="EMBL" id="CAXLJM020000051">
    <property type="protein sequence ID" value="CAL8115654.1"/>
    <property type="molecule type" value="Genomic_DNA"/>
</dbReference>
<keyword evidence="3" id="KW-1185">Reference proteome</keyword>
<evidence type="ECO:0000313" key="2">
    <source>
        <dbReference type="EMBL" id="CAL8115654.1"/>
    </source>
</evidence>
<sequence length="128" mass="14173">MPTMPALSYSVSTTNVVFSPCFKFVIPTDLFAPRQSSPGSSIHSPPMSSLSPPKSGFRTQNNVVSSPLLLSTGKMCKDSVRGYLFIFTLGDLKCYKMLCILPYISFDLYLASIHRTRATKYGNMETEL</sequence>
<proteinExistence type="predicted"/>
<gene>
    <name evidence="2" type="ORF">ODALV1_LOCUS16954</name>
</gene>
<evidence type="ECO:0000313" key="3">
    <source>
        <dbReference type="Proteomes" id="UP001642540"/>
    </source>
</evidence>
<dbReference type="Proteomes" id="UP001642540">
    <property type="component" value="Unassembled WGS sequence"/>
</dbReference>
<name>A0ABP1QZT6_9HEXA</name>
<comment type="caution">
    <text evidence="2">The sequence shown here is derived from an EMBL/GenBank/DDBJ whole genome shotgun (WGS) entry which is preliminary data.</text>
</comment>
<reference evidence="2 3" key="1">
    <citation type="submission" date="2024-08" db="EMBL/GenBank/DDBJ databases">
        <authorList>
            <person name="Cucini C."/>
            <person name="Frati F."/>
        </authorList>
    </citation>
    <scope>NUCLEOTIDE SEQUENCE [LARGE SCALE GENOMIC DNA]</scope>
</reference>